<gene>
    <name evidence="5" type="ORF">A9Q84_07065</name>
</gene>
<evidence type="ECO:0000256" key="3">
    <source>
        <dbReference type="PROSITE-ProRule" id="PRU00284"/>
    </source>
</evidence>
<evidence type="ECO:0000259" key="4">
    <source>
        <dbReference type="PROSITE" id="PS50111"/>
    </source>
</evidence>
<dbReference type="CDD" id="cd11386">
    <property type="entry name" value="MCP_signal"/>
    <property type="match status" value="1"/>
</dbReference>
<dbReference type="PROSITE" id="PS50111">
    <property type="entry name" value="CHEMOTAXIS_TRANSDUC_2"/>
    <property type="match status" value="1"/>
</dbReference>
<dbReference type="Pfam" id="PF00015">
    <property type="entry name" value="MCPsignal"/>
    <property type="match status" value="1"/>
</dbReference>
<evidence type="ECO:0000256" key="2">
    <source>
        <dbReference type="ARBA" id="ARBA00029447"/>
    </source>
</evidence>
<dbReference type="InterPro" id="IPR004090">
    <property type="entry name" value="Chemotax_Me-accpt_rcpt"/>
</dbReference>
<dbReference type="SUPFAM" id="SSF58104">
    <property type="entry name" value="Methyl-accepting chemotaxis protein (MCP) signaling domain"/>
    <property type="match status" value="1"/>
</dbReference>
<sequence>EGIMTYMNENSRKTLETLAKFLPDKVDNLVGKSIDWFHKNPEHQRGIIKNASNLPYQATIDVGPEKLDLLVSPVSDASGEYLGPMVTWEVVTQKLLTEREMQRTQEMVDKSPVNTLMATPEGIMTYMNENSRKTLETLSEFLPDKVDNLVGKSIDWFHKNPEHQRGIIKNASNLPYKATIDVGPEKLDLLVSPVSDASGNYLGPMVTWEVVTQKLLTEREMQRTQEMVDKSPVNTMMATPEGLMIYMNNASKTTLRTLEQFLPDKVDNLVGNSIDWFHKVPDVQRKIFSNPANLPHKAIIDVGPEKLDLLVSAIVDSSGTYLGPMVSWEVVTDKVNLVDELSKSANDLGDAASTLNSVSSSLASGAEETSAQANTASVASEEVNAGVQTVATNMEEMVAAIKEITKTTNEASSMTNDAMKMAKNTNEIISQLGESSMDIGNVIKVISSIAQQTNLLALNATIEAARAGEAGKGFAVVANEVKELAKQTAKATADITKKIENIQSDSKGAVNAIKEISDVIEKVNGFTNNIAASVEEQAATTNEVTRIVTESAEGVKQINENILQVSKAAATTGKDAQSAQEASKSLGTISESLKGQVDKIKV</sequence>
<reference evidence="6" key="1">
    <citation type="journal article" date="2017" name="Proc. Natl. Acad. Sci. U.S.A.">
        <title>Simulation of Deepwater Horizon oil plume reveals substrate specialization within a complex community of hydrocarbon-degraders.</title>
        <authorList>
            <person name="Hu P."/>
            <person name="Dubinsky E.A."/>
            <person name="Probst A.J."/>
            <person name="Wang J."/>
            <person name="Sieber C.M.K."/>
            <person name="Tom L.M."/>
            <person name="Gardinali P."/>
            <person name="Banfield J.F."/>
            <person name="Atlas R.M."/>
            <person name="Andersen G.L."/>
        </authorList>
    </citation>
    <scope>NUCLEOTIDE SEQUENCE [LARGE SCALE GENOMIC DNA]</scope>
</reference>
<dbReference type="PANTHER" id="PTHR32089:SF112">
    <property type="entry name" value="LYSOZYME-LIKE PROTEIN-RELATED"/>
    <property type="match status" value="1"/>
</dbReference>
<organism evidence="5 6">
    <name type="scientific">Halobacteriovorax marinus</name>
    <dbReference type="NCBI Taxonomy" id="97084"/>
    <lineage>
        <taxon>Bacteria</taxon>
        <taxon>Pseudomonadati</taxon>
        <taxon>Bdellovibrionota</taxon>
        <taxon>Bacteriovoracia</taxon>
        <taxon>Bacteriovoracales</taxon>
        <taxon>Halobacteriovoraceae</taxon>
        <taxon>Halobacteriovorax</taxon>
    </lineage>
</organism>
<dbReference type="Gene3D" id="3.30.450.20">
    <property type="entry name" value="PAS domain"/>
    <property type="match status" value="3"/>
</dbReference>
<dbReference type="GO" id="GO:0004888">
    <property type="term" value="F:transmembrane signaling receptor activity"/>
    <property type="evidence" value="ECO:0007669"/>
    <property type="project" value="InterPro"/>
</dbReference>
<accession>A0A1Y5F5E7</accession>
<dbReference type="Proteomes" id="UP000196531">
    <property type="component" value="Unassembled WGS sequence"/>
</dbReference>
<evidence type="ECO:0000313" key="5">
    <source>
        <dbReference type="EMBL" id="OUR96116.1"/>
    </source>
</evidence>
<dbReference type="GO" id="GO:0016020">
    <property type="term" value="C:membrane"/>
    <property type="evidence" value="ECO:0007669"/>
    <property type="project" value="InterPro"/>
</dbReference>
<name>A0A1Y5F5E7_9BACT</name>
<evidence type="ECO:0000256" key="1">
    <source>
        <dbReference type="ARBA" id="ARBA00023224"/>
    </source>
</evidence>
<protein>
    <recommendedName>
        <fullName evidence="4">Methyl-accepting transducer domain-containing protein</fullName>
    </recommendedName>
</protein>
<feature type="non-terminal residue" evidence="5">
    <location>
        <position position="1"/>
    </location>
</feature>
<evidence type="ECO:0000313" key="6">
    <source>
        <dbReference type="Proteomes" id="UP000196531"/>
    </source>
</evidence>
<dbReference type="SMART" id="SM00283">
    <property type="entry name" value="MA"/>
    <property type="match status" value="1"/>
</dbReference>
<keyword evidence="1 3" id="KW-0807">Transducer</keyword>
<dbReference type="PRINTS" id="PR00260">
    <property type="entry name" value="CHEMTRNSDUCR"/>
</dbReference>
<feature type="domain" description="Methyl-accepting transducer" evidence="4">
    <location>
        <begin position="344"/>
        <end position="590"/>
    </location>
</feature>
<comment type="caution">
    <text evidence="5">The sequence shown here is derived from an EMBL/GenBank/DDBJ whole genome shotgun (WGS) entry which is preliminary data.</text>
</comment>
<dbReference type="PANTHER" id="PTHR32089">
    <property type="entry name" value="METHYL-ACCEPTING CHEMOTAXIS PROTEIN MCPB"/>
    <property type="match status" value="1"/>
</dbReference>
<proteinExistence type="inferred from homology"/>
<dbReference type="EMBL" id="MAAO01000006">
    <property type="protein sequence ID" value="OUR96116.1"/>
    <property type="molecule type" value="Genomic_DNA"/>
</dbReference>
<dbReference type="GO" id="GO:0006935">
    <property type="term" value="P:chemotaxis"/>
    <property type="evidence" value="ECO:0007669"/>
    <property type="project" value="InterPro"/>
</dbReference>
<dbReference type="AlphaFoldDB" id="A0A1Y5F5E7"/>
<dbReference type="GO" id="GO:0007165">
    <property type="term" value="P:signal transduction"/>
    <property type="evidence" value="ECO:0007669"/>
    <property type="project" value="UniProtKB-KW"/>
</dbReference>
<dbReference type="Gene3D" id="1.10.287.950">
    <property type="entry name" value="Methyl-accepting chemotaxis protein"/>
    <property type="match status" value="1"/>
</dbReference>
<comment type="similarity">
    <text evidence="2">Belongs to the methyl-accepting chemotaxis (MCP) protein family.</text>
</comment>
<dbReference type="InterPro" id="IPR004089">
    <property type="entry name" value="MCPsignal_dom"/>
</dbReference>